<sequence length="1796" mass="206089">MDVVMDPGTSVEAEECLPMDSSDEEDFHDASDQFIDIGEDQDFLRVDDLESKTSQPKDSALAELCSPEEISVTYVGSDTVSLRWLPFNPALRYELTYCCQTKTETRFIQGSNSVDVEGLFPRTEYTFSIKSATEDGNQSAAVMMSVITNPLPPEKIKVDHVSSKSVSLSWKKTVGADQTWLVTCSSGGKEVQRMTAKFNALTFRNLSPGFKYSFHVSTMLPNGTQSQSAVTYAHTNTQLESLLLDLGMEQYLTEKLELSTVLRIDEKTVTDEPAESLSALPWTFLKRLMMVNVTARSVKCTPLSEPSCNVSFCNADLDIDGLIDSQDSDNLVNPLDIFAALFLCSDGFLQQEMVLKMSMCQFSVPLLLYNCDTKQCMFMLWAMRDIVKKFRPHSLADPRGFVEERIVLSEIPMVSFVRLGECTLSKSLILNKLLSNPQQYHDTFVHHDMECGDSPRRISDGLVEISWYLPSGKKNMDIFSEAVAVTNLRGDLSYFETQYSFLCQTSAAVFVFFDNLDTNYKLLTSQQTKAQMFLVGNPQSNSFNIENLKKTAAVLNLKKSNIILKTKQMNDADFVKNLRNTVSEVIKCSKSKMPLEQMAEIAHELGIKVDEDCQECQNAKQNADAITSNIHDTPQYKEKELPLQGKIWKMLARLEKEECRLRKAGDKPLETYKSDLQREKTHLREQQRSYDMSNAMTCFINAISSTGTERSYFLKWMRMNLDNLSRKNLSSLREQYKEMSQNSSENKDEIARLDGQISNSSLGIEHFLREMGQLYESSVLLRENEESRQQLQNLPRLCAELLLDGFPLELVDGDASNIPLRWVSDVLHQLNVLVQPKSKILVVTVLGVQSTGKSTLLNTMFGVQFAVSSGRCTRGAFMLLIKVKEDFKKVLNCDFVMIIDTEGLKSPELAQLDDSYEHDNELATLVVGLSDVTIINIAMENSTEMKDILQIVVHAFLRMKEVGKKPKCQFVHQNVADVSAHDKNMRDRKMLLEQLNEMTQAAARMENKEENKSFTDVMEYNPETGNWYIPGLWHGNPPMSPVNAGYSESVYELKKNMIEVFQNCESSGNNIMDFLQWTKSLWNAVKYENFIFSFRNSLVANAYIKLSIEFNKWEWSFRKAMHTCMTNAETRISNFGKIANKSQMGDIWFFFLNLKSEASMELSKWEKKLLQYLSKYYEQADGHVYLVERYREDFANSIKMIKREIENSVFGKLEAAVQIQQGMNNLDTIKKNHIAVMEKKVLKLLEDCRRNQCEVSEEVLDRDFEKVWRETVQDLSFKGLKKRDIVNLVFIQLRLNMTQKGSSVNEKLNTMRLIDHGTEPFKVTPKGFINKFVSVFYMDEQTRQIQVVADNLIEACKQFVNDKCQLQTDYNDIYIQEILQMIEEKLTAIKHLGTSLTFELLIKLHICGFASRAFEEMHTRFICDNDPRLCLEQFKDKYLADFKDLFTGQDQCQKKAAEFANLCLQPAVKSYVASCMGMEIVDEMLTGQNAFQFSSRAFFQYSILKQLLSEFKISNYVKYTSDYESFVKNWILDEILKQFSEGNKIFELEDFKLKGIIRVITEAITKAQTNDNANIKEFIQEICKELGEKLVIPQDALEVTMMLNNSNQEQFAHWLKKCIEEMEQSVREEYRNTKDVSTKLAQMKIKPQNILFMRLFGCGKQCPFCKAPCEAGGVAHTDHFASIHRPQGLGWYRFERSKKLVTDICSSSVFSETEFRSNETNWECHPYKTYREIYTDWHIPADASIEASDYWKYVMASFNKEFAKEYNALPADIPPAWQFITCKQAKNSLKESFSIK</sequence>
<dbReference type="SUPFAM" id="SSF49265">
    <property type="entry name" value="Fibronectin type III"/>
    <property type="match status" value="1"/>
</dbReference>
<organism evidence="5 6">
    <name type="scientific">Umbra pygmaea</name>
    <name type="common">Eastern mudminnow</name>
    <dbReference type="NCBI Taxonomy" id="75934"/>
    <lineage>
        <taxon>Eukaryota</taxon>
        <taxon>Metazoa</taxon>
        <taxon>Chordata</taxon>
        <taxon>Craniata</taxon>
        <taxon>Vertebrata</taxon>
        <taxon>Euteleostomi</taxon>
        <taxon>Actinopterygii</taxon>
        <taxon>Neopterygii</taxon>
        <taxon>Teleostei</taxon>
        <taxon>Protacanthopterygii</taxon>
        <taxon>Esociformes</taxon>
        <taxon>Umbridae</taxon>
        <taxon>Umbra</taxon>
    </lineage>
</organism>
<dbReference type="PROSITE" id="PS51717">
    <property type="entry name" value="G_VLIG"/>
    <property type="match status" value="1"/>
</dbReference>
<dbReference type="InterPro" id="IPR003961">
    <property type="entry name" value="FN3_dom"/>
</dbReference>
<dbReference type="InterPro" id="IPR030383">
    <property type="entry name" value="G_VLIG_dom"/>
</dbReference>
<evidence type="ECO:0000256" key="2">
    <source>
        <dbReference type="SAM" id="MobiDB-lite"/>
    </source>
</evidence>
<comment type="similarity">
    <text evidence="1">Belongs to the TRAFAC class dynamin-like GTPase superfamily. Very large inducible GTPase (VLIG) family.</text>
</comment>
<dbReference type="Gene3D" id="2.60.40.10">
    <property type="entry name" value="Immunoglobulins"/>
    <property type="match status" value="2"/>
</dbReference>
<dbReference type="Pfam" id="PF25683">
    <property type="entry name" value="URGCP_GTPase"/>
    <property type="match status" value="1"/>
</dbReference>
<dbReference type="Pfam" id="PF00041">
    <property type="entry name" value="fn3"/>
    <property type="match status" value="2"/>
</dbReference>
<dbReference type="PANTHER" id="PTHR14819:SF9">
    <property type="entry name" value="UP-REGULATOR OF CELL PROLIFERATION-LIKE"/>
    <property type="match status" value="1"/>
</dbReference>
<dbReference type="InterPro" id="IPR027417">
    <property type="entry name" value="P-loop_NTPase"/>
</dbReference>
<evidence type="ECO:0000313" key="5">
    <source>
        <dbReference type="EMBL" id="KAL0970230.1"/>
    </source>
</evidence>
<feature type="domain" description="Fibronectin type-III" evidence="3">
    <location>
        <begin position="66"/>
        <end position="154"/>
    </location>
</feature>
<evidence type="ECO:0008006" key="7">
    <source>
        <dbReference type="Google" id="ProtNLM"/>
    </source>
</evidence>
<reference evidence="5 6" key="1">
    <citation type="submission" date="2024-06" db="EMBL/GenBank/DDBJ databases">
        <authorList>
            <person name="Pan Q."/>
            <person name="Wen M."/>
            <person name="Jouanno E."/>
            <person name="Zahm M."/>
            <person name="Klopp C."/>
            <person name="Cabau C."/>
            <person name="Louis A."/>
            <person name="Berthelot C."/>
            <person name="Parey E."/>
            <person name="Roest Crollius H."/>
            <person name="Montfort J."/>
            <person name="Robinson-Rechavi M."/>
            <person name="Bouchez O."/>
            <person name="Lampietro C."/>
            <person name="Lopez Roques C."/>
            <person name="Donnadieu C."/>
            <person name="Postlethwait J."/>
            <person name="Bobe J."/>
            <person name="Verreycken H."/>
            <person name="Guiguen Y."/>
        </authorList>
    </citation>
    <scope>NUCLEOTIDE SEQUENCE [LARGE SCALE GENOMIC DNA]</scope>
    <source>
        <strain evidence="5">Up_M1</strain>
        <tissue evidence="5">Testis</tissue>
    </source>
</reference>
<dbReference type="InterPro" id="IPR036116">
    <property type="entry name" value="FN3_sf"/>
</dbReference>
<dbReference type="CDD" id="cd00063">
    <property type="entry name" value="FN3"/>
    <property type="match status" value="2"/>
</dbReference>
<dbReference type="Proteomes" id="UP001557470">
    <property type="component" value="Unassembled WGS sequence"/>
</dbReference>
<dbReference type="InterPro" id="IPR013783">
    <property type="entry name" value="Ig-like_fold"/>
</dbReference>
<proteinExistence type="inferred from homology"/>
<accession>A0ABD0WEX5</accession>
<dbReference type="InterPro" id="IPR058641">
    <property type="entry name" value="GVIN1_dom"/>
</dbReference>
<feature type="compositionally biased region" description="Acidic residues" evidence="2">
    <location>
        <begin position="12"/>
        <end position="27"/>
    </location>
</feature>
<gene>
    <name evidence="5" type="ORF">UPYG_G00239120</name>
</gene>
<dbReference type="Pfam" id="PF25974">
    <property type="entry name" value="URGCP_9th"/>
    <property type="match status" value="1"/>
</dbReference>
<dbReference type="PANTHER" id="PTHR14819">
    <property type="entry name" value="GTP-BINDING"/>
    <property type="match status" value="1"/>
</dbReference>
<evidence type="ECO:0000259" key="4">
    <source>
        <dbReference type="PROSITE" id="PS51717"/>
    </source>
</evidence>
<dbReference type="Gene3D" id="3.40.50.300">
    <property type="entry name" value="P-loop containing nucleotide triphosphate hydrolases"/>
    <property type="match status" value="1"/>
</dbReference>
<feature type="region of interest" description="Disordered" evidence="2">
    <location>
        <begin position="1"/>
        <end position="30"/>
    </location>
</feature>
<dbReference type="EMBL" id="JAGEUA010000007">
    <property type="protein sequence ID" value="KAL0970230.1"/>
    <property type="molecule type" value="Genomic_DNA"/>
</dbReference>
<dbReference type="InterPro" id="IPR052986">
    <property type="entry name" value="VLIG_GTPase"/>
</dbReference>
<evidence type="ECO:0000259" key="3">
    <source>
        <dbReference type="PROSITE" id="PS50853"/>
    </source>
</evidence>
<evidence type="ECO:0000313" key="6">
    <source>
        <dbReference type="Proteomes" id="UP001557470"/>
    </source>
</evidence>
<dbReference type="SMART" id="SM00060">
    <property type="entry name" value="FN3"/>
    <property type="match status" value="2"/>
</dbReference>
<feature type="domain" description="VLIG-type G" evidence="4">
    <location>
        <begin position="837"/>
        <end position="1082"/>
    </location>
</feature>
<dbReference type="PROSITE" id="PS50853">
    <property type="entry name" value="FN3"/>
    <property type="match status" value="1"/>
</dbReference>
<dbReference type="Pfam" id="PF25496">
    <property type="entry name" value="URGCP"/>
    <property type="match status" value="1"/>
</dbReference>
<name>A0ABD0WEX5_UMBPY</name>
<comment type="caution">
    <text evidence="5">The sequence shown here is derived from an EMBL/GenBank/DDBJ whole genome shotgun (WGS) entry which is preliminary data.</text>
</comment>
<protein>
    <recommendedName>
        <fullName evidence="7">Interferon-induced very large GTPase 1-like</fullName>
    </recommendedName>
</protein>
<evidence type="ECO:0000256" key="1">
    <source>
        <dbReference type="ARBA" id="ARBA00006828"/>
    </source>
</evidence>
<dbReference type="SUPFAM" id="SSF52540">
    <property type="entry name" value="P-loop containing nucleoside triphosphate hydrolases"/>
    <property type="match status" value="1"/>
</dbReference>
<keyword evidence="6" id="KW-1185">Reference proteome</keyword>
<dbReference type="InterPro" id="IPR057365">
    <property type="entry name" value="URGCP"/>
</dbReference>